<dbReference type="GO" id="GO:0000156">
    <property type="term" value="F:phosphorelay response regulator activity"/>
    <property type="evidence" value="ECO:0007669"/>
    <property type="project" value="TreeGrafter"/>
</dbReference>
<dbReference type="SUPFAM" id="SSF47384">
    <property type="entry name" value="Homodimeric domain of signal transducing histidine kinase"/>
    <property type="match status" value="1"/>
</dbReference>
<keyword evidence="5" id="KW-0418">Kinase</keyword>
<dbReference type="PANTHER" id="PTHR42878">
    <property type="entry name" value="TWO-COMPONENT HISTIDINE KINASE"/>
    <property type="match status" value="1"/>
</dbReference>
<dbReference type="PROSITE" id="PS50109">
    <property type="entry name" value="HIS_KIN"/>
    <property type="match status" value="1"/>
</dbReference>
<dbReference type="SUPFAM" id="SSF55781">
    <property type="entry name" value="GAF domain-like"/>
    <property type="match status" value="4"/>
</dbReference>
<dbReference type="GO" id="GO:0007234">
    <property type="term" value="P:osmosensory signaling via phosphorelay pathway"/>
    <property type="evidence" value="ECO:0007669"/>
    <property type="project" value="TreeGrafter"/>
</dbReference>
<dbReference type="GO" id="GO:0000155">
    <property type="term" value="F:phosphorelay sensor kinase activity"/>
    <property type="evidence" value="ECO:0007669"/>
    <property type="project" value="InterPro"/>
</dbReference>
<dbReference type="KEGG" id="dsc:ABOD76_17720"/>
<organism evidence="7">
    <name type="scientific">Deinococcus sonorensis KR-87</name>
    <dbReference type="NCBI Taxonomy" id="694439"/>
    <lineage>
        <taxon>Bacteria</taxon>
        <taxon>Thermotogati</taxon>
        <taxon>Deinococcota</taxon>
        <taxon>Deinococci</taxon>
        <taxon>Deinococcales</taxon>
        <taxon>Deinococcaceae</taxon>
        <taxon>Deinococcus</taxon>
    </lineage>
</organism>
<dbReference type="Pfam" id="PF13185">
    <property type="entry name" value="GAF_2"/>
    <property type="match status" value="1"/>
</dbReference>
<dbReference type="SUPFAM" id="SSF55874">
    <property type="entry name" value="ATPase domain of HSP90 chaperone/DNA topoisomerase II/histidine kinase"/>
    <property type="match status" value="1"/>
</dbReference>
<dbReference type="InterPro" id="IPR029016">
    <property type="entry name" value="GAF-like_dom_sf"/>
</dbReference>
<dbReference type="SMART" id="SM00065">
    <property type="entry name" value="GAF"/>
    <property type="match status" value="3"/>
</dbReference>
<dbReference type="InterPro" id="IPR003018">
    <property type="entry name" value="GAF"/>
</dbReference>
<dbReference type="RefSeq" id="WP_350243293.1">
    <property type="nucleotide sequence ID" value="NZ_CP158299.1"/>
</dbReference>
<dbReference type="PANTHER" id="PTHR42878:SF15">
    <property type="entry name" value="BACTERIOPHYTOCHROME"/>
    <property type="match status" value="1"/>
</dbReference>
<dbReference type="InterPro" id="IPR003661">
    <property type="entry name" value="HisK_dim/P_dom"/>
</dbReference>
<dbReference type="Gene3D" id="3.30.450.40">
    <property type="match status" value="4"/>
</dbReference>
<comment type="catalytic activity">
    <reaction evidence="1">
        <text>ATP + protein L-histidine = ADP + protein N-phospho-L-histidine.</text>
        <dbReference type="EC" id="2.7.13.3"/>
    </reaction>
</comment>
<evidence type="ECO:0000256" key="3">
    <source>
        <dbReference type="ARBA" id="ARBA00022553"/>
    </source>
</evidence>
<feature type="domain" description="Histidine kinase" evidence="6">
    <location>
        <begin position="713"/>
        <end position="927"/>
    </location>
</feature>
<dbReference type="PRINTS" id="PR00344">
    <property type="entry name" value="BCTRLSENSOR"/>
</dbReference>
<sequence>MSSSPEALRGASAALTGHLHHVLGDLASARTRGAVLKVMVAGSLAALDAAASVVLLPDEQTGGLAVAASSGSPDNLPGGSDADGLLAHTAFRCGQAQYVEGPASRPGRSAEQAAGPGAQAAVPMLLDGQALGVLVLDYHAPHTFTEPERLFLGTLAGQGAVALGRAVGLEQLDRLQGRTRQIEMAARAQDAFMAFSDAIGTETDLLALARQAIEVLRARFPDASIGYYEPENGRWKARVWSQDVTPQVAALIASGLTPETPMIARVLHTRQPEFREGWNAEQEQLATTGEYGAVANYPVVVEGVVWSMLSVGLRHSQRWTGADRALVRAVGRGLNLAIERAEAVQRLSQQNAELAAQTRALQVFADLTRDLALSTEPLLLVRRAQEVAMSMLPDGFALYYEPQGDLWRCRMQLGDLQSPELQATVDAGLPYAETQNLLTPWTTGQPYFQDVYHHDTDQLSMVVGHIGATATLPVRVGGRPAGVLALGLFHQRAWSKVDRVLLETVVRSLELALDRSAQARDLEEERAALEAFTRFTEAVGGETDVQMLVRQAITLLADTCDVDAAYFERDGDLFKARAWSEVDDETLVSLLQGGFPLVNSSIALLLKQNTAAFIDHWNDTGLLIRETGIYLAVAGYPYFVEGELQSVLMVGSRTSLSWDERARGIFRAVGRSLDLALLRARQTRMLQEQRDTLDIQTRELSAANEELEAFTYSTSHDLRTPVRHVMSFARLAQKDLATHQNDRVGRHLTIIEQAGERMTSMIDGMLVLSQAGRANLKPRRVPLQKLVTQAQNDVGLEYPDRPIHWQISRLPTVWGDATMLQQVMTNLISNGVKYSSTREISRISVWADEQPGEWVIHVQDNGVGFQPQYAQRLFGVFQRLHPERDFQGVGVGLAIVRRIILKHGGRVFAQGTVDVGATFSFSLPMPS</sequence>
<gene>
    <name evidence="7" type="ORF">ABOD76_17720</name>
</gene>
<reference evidence="7" key="1">
    <citation type="submission" date="2024-06" db="EMBL/GenBank/DDBJ databases">
        <title>Draft Genome Sequence of Deinococcus sonorensis Type Strain KR-87, a Biofilm Producing Representative of the Genus Deinococcus.</title>
        <authorList>
            <person name="Boren L.S."/>
            <person name="Grosso R.A."/>
            <person name="Hugenberg-Cox A.N."/>
            <person name="Hill J.T.E."/>
            <person name="Albert C.M."/>
            <person name="Tuohy J.M."/>
        </authorList>
    </citation>
    <scope>NUCLEOTIDE SEQUENCE</scope>
    <source>
        <strain evidence="7">KR-87</strain>
    </source>
</reference>
<name>A0AAU7UBB2_9DEIO</name>
<dbReference type="InterPro" id="IPR004358">
    <property type="entry name" value="Sig_transdc_His_kin-like_C"/>
</dbReference>
<evidence type="ECO:0000313" key="7">
    <source>
        <dbReference type="EMBL" id="XBV85256.1"/>
    </source>
</evidence>
<dbReference type="EMBL" id="CP158299">
    <property type="protein sequence ID" value="XBV85256.1"/>
    <property type="molecule type" value="Genomic_DNA"/>
</dbReference>
<evidence type="ECO:0000256" key="4">
    <source>
        <dbReference type="ARBA" id="ARBA00022679"/>
    </source>
</evidence>
<dbReference type="EC" id="2.7.13.3" evidence="2"/>
<dbReference type="Gene3D" id="3.30.565.10">
    <property type="entry name" value="Histidine kinase-like ATPase, C-terminal domain"/>
    <property type="match status" value="1"/>
</dbReference>
<dbReference type="InterPro" id="IPR005467">
    <property type="entry name" value="His_kinase_dom"/>
</dbReference>
<dbReference type="Pfam" id="PF02518">
    <property type="entry name" value="HATPase_c"/>
    <property type="match status" value="1"/>
</dbReference>
<proteinExistence type="predicted"/>
<keyword evidence="3" id="KW-0597">Phosphoprotein</keyword>
<evidence type="ECO:0000256" key="1">
    <source>
        <dbReference type="ARBA" id="ARBA00000085"/>
    </source>
</evidence>
<dbReference type="InterPro" id="IPR036097">
    <property type="entry name" value="HisK_dim/P_sf"/>
</dbReference>
<dbReference type="FunFam" id="3.30.565.10:FF:000006">
    <property type="entry name" value="Sensor histidine kinase WalK"/>
    <property type="match status" value="1"/>
</dbReference>
<dbReference type="CDD" id="cd00082">
    <property type="entry name" value="HisKA"/>
    <property type="match status" value="1"/>
</dbReference>
<dbReference type="InterPro" id="IPR050351">
    <property type="entry name" value="BphY/WalK/GraS-like"/>
</dbReference>
<keyword evidence="4" id="KW-0808">Transferase</keyword>
<dbReference type="GO" id="GO:0030295">
    <property type="term" value="F:protein kinase activator activity"/>
    <property type="evidence" value="ECO:0007669"/>
    <property type="project" value="TreeGrafter"/>
</dbReference>
<dbReference type="InterPro" id="IPR003594">
    <property type="entry name" value="HATPase_dom"/>
</dbReference>
<dbReference type="AlphaFoldDB" id="A0AAU7UBB2"/>
<dbReference type="Gene3D" id="1.10.287.130">
    <property type="match status" value="1"/>
</dbReference>
<dbReference type="Pfam" id="PF00512">
    <property type="entry name" value="HisKA"/>
    <property type="match status" value="1"/>
</dbReference>
<dbReference type="SMART" id="SM00388">
    <property type="entry name" value="HisKA"/>
    <property type="match status" value="1"/>
</dbReference>
<dbReference type="SMART" id="SM00387">
    <property type="entry name" value="HATPase_c"/>
    <property type="match status" value="1"/>
</dbReference>
<accession>A0AAU7UBB2</accession>
<protein>
    <recommendedName>
        <fullName evidence="2">histidine kinase</fullName>
        <ecNumber evidence="2">2.7.13.3</ecNumber>
    </recommendedName>
</protein>
<dbReference type="InterPro" id="IPR036890">
    <property type="entry name" value="HATPase_C_sf"/>
</dbReference>
<evidence type="ECO:0000259" key="6">
    <source>
        <dbReference type="PROSITE" id="PS50109"/>
    </source>
</evidence>
<evidence type="ECO:0000256" key="5">
    <source>
        <dbReference type="ARBA" id="ARBA00022777"/>
    </source>
</evidence>
<evidence type="ECO:0000256" key="2">
    <source>
        <dbReference type="ARBA" id="ARBA00012438"/>
    </source>
</evidence>